<keyword evidence="2" id="KW-1185">Reference proteome</keyword>
<dbReference type="RefSeq" id="XP_025398686.1">
    <property type="nucleotide sequence ID" value="XM_025548517.1"/>
</dbReference>
<dbReference type="AlphaFoldDB" id="A0A317VZI2"/>
<comment type="caution">
    <text evidence="1">The sequence shown here is derived from an EMBL/GenBank/DDBJ whole genome shotgun (WGS) entry which is preliminary data.</text>
</comment>
<dbReference type="GeneID" id="37070754"/>
<reference evidence="1 2" key="1">
    <citation type="submission" date="2016-12" db="EMBL/GenBank/DDBJ databases">
        <title>The genomes of Aspergillus section Nigri reveals drivers in fungal speciation.</title>
        <authorList>
            <consortium name="DOE Joint Genome Institute"/>
            <person name="Vesth T.C."/>
            <person name="Nybo J."/>
            <person name="Theobald S."/>
            <person name="Brandl J."/>
            <person name="Frisvad J.C."/>
            <person name="Nielsen K.F."/>
            <person name="Lyhne E.K."/>
            <person name="Kogle M.E."/>
            <person name="Kuo A."/>
            <person name="Riley R."/>
            <person name="Clum A."/>
            <person name="Nolan M."/>
            <person name="Lipzen A."/>
            <person name="Salamov A."/>
            <person name="Henrissat B."/>
            <person name="Wiebenga A."/>
            <person name="De Vries R.P."/>
            <person name="Grigoriev I.V."/>
            <person name="Mortensen U.H."/>
            <person name="Andersen M.R."/>
            <person name="Baker S.E."/>
        </authorList>
    </citation>
    <scope>NUCLEOTIDE SEQUENCE [LARGE SCALE GENOMIC DNA]</scope>
    <source>
        <strain evidence="1 2">CBS 117.55</strain>
    </source>
</reference>
<name>A0A317VZI2_9EURO</name>
<gene>
    <name evidence="1" type="ORF">BO70DRAFT_52759</name>
</gene>
<proteinExistence type="predicted"/>
<sequence>MAVNAFGGGGSGTRQATSRLFGGFDWGVSPYPGQSAQRVVRLSDSHHHKLSPGLNQASRPQANGIVVVREASSQTWGLSGPPVLVNPKSPSPSVTVTVTVTVTRRALFTKSSRHQSRLPPITTPRPVLVVRIVIVLVVYPPNPPEGASNTQDKG</sequence>
<dbReference type="VEuPathDB" id="FungiDB:BO70DRAFT_52759"/>
<organism evidence="1 2">
    <name type="scientific">Aspergillus heteromorphus CBS 117.55</name>
    <dbReference type="NCBI Taxonomy" id="1448321"/>
    <lineage>
        <taxon>Eukaryota</taxon>
        <taxon>Fungi</taxon>
        <taxon>Dikarya</taxon>
        <taxon>Ascomycota</taxon>
        <taxon>Pezizomycotina</taxon>
        <taxon>Eurotiomycetes</taxon>
        <taxon>Eurotiomycetidae</taxon>
        <taxon>Eurotiales</taxon>
        <taxon>Aspergillaceae</taxon>
        <taxon>Aspergillus</taxon>
        <taxon>Aspergillus subgen. Circumdati</taxon>
    </lineage>
</organism>
<dbReference type="Proteomes" id="UP000247233">
    <property type="component" value="Unassembled WGS sequence"/>
</dbReference>
<evidence type="ECO:0000313" key="2">
    <source>
        <dbReference type="Proteomes" id="UP000247233"/>
    </source>
</evidence>
<dbReference type="EMBL" id="MSFL01000015">
    <property type="protein sequence ID" value="PWY79663.1"/>
    <property type="molecule type" value="Genomic_DNA"/>
</dbReference>
<protein>
    <submittedName>
        <fullName evidence="1">Uncharacterized protein</fullName>
    </submittedName>
</protein>
<evidence type="ECO:0000313" key="1">
    <source>
        <dbReference type="EMBL" id="PWY79663.1"/>
    </source>
</evidence>
<accession>A0A317VZI2</accession>